<gene>
    <name evidence="1" type="ORF">D9756_007417</name>
</gene>
<accession>A0A8H5D178</accession>
<evidence type="ECO:0000313" key="1">
    <source>
        <dbReference type="EMBL" id="KAF5351755.1"/>
    </source>
</evidence>
<dbReference type="Proteomes" id="UP000559027">
    <property type="component" value="Unassembled WGS sequence"/>
</dbReference>
<comment type="caution">
    <text evidence="1">The sequence shown here is derived from an EMBL/GenBank/DDBJ whole genome shotgun (WGS) entry which is preliminary data.</text>
</comment>
<evidence type="ECO:0000313" key="2">
    <source>
        <dbReference type="Proteomes" id="UP000559027"/>
    </source>
</evidence>
<dbReference type="OrthoDB" id="2574468at2759"/>
<organism evidence="1 2">
    <name type="scientific">Leucocoprinus leucothites</name>
    <dbReference type="NCBI Taxonomy" id="201217"/>
    <lineage>
        <taxon>Eukaryota</taxon>
        <taxon>Fungi</taxon>
        <taxon>Dikarya</taxon>
        <taxon>Basidiomycota</taxon>
        <taxon>Agaricomycotina</taxon>
        <taxon>Agaricomycetes</taxon>
        <taxon>Agaricomycetidae</taxon>
        <taxon>Agaricales</taxon>
        <taxon>Agaricineae</taxon>
        <taxon>Agaricaceae</taxon>
        <taxon>Leucocoprinus</taxon>
    </lineage>
</organism>
<reference evidence="1 2" key="1">
    <citation type="journal article" date="2020" name="ISME J.">
        <title>Uncovering the hidden diversity of litter-decomposition mechanisms in mushroom-forming fungi.</title>
        <authorList>
            <person name="Floudas D."/>
            <person name="Bentzer J."/>
            <person name="Ahren D."/>
            <person name="Johansson T."/>
            <person name="Persson P."/>
            <person name="Tunlid A."/>
        </authorList>
    </citation>
    <scope>NUCLEOTIDE SEQUENCE [LARGE SCALE GENOMIC DNA]</scope>
    <source>
        <strain evidence="1 2">CBS 146.42</strain>
    </source>
</reference>
<protein>
    <submittedName>
        <fullName evidence="1">Uncharacterized protein</fullName>
    </submittedName>
</protein>
<sequence length="260" mass="28530">MAIKRKFEVEADDVLPSKKQLKFVPFPNVESDNDIAMSEAEPLYPDAFHMRLPSNASSTSSDASNSPVQESPSYPGFNLYPLPFFNNDGSIQPNSHSFSHYANQSAERHSGLLQPSTEFRHHGTGCSQIPKLRIACASGLNGQRTMWSFCEQCGAISMVEKTSPEFRLPHCSAPVCSILSTLIIIPIPSPSRLITTRLAANFTGIVLTCKYANATPGHSTYLEGHCTYFYGSHNSTTTLPSSGDTSPTFRSPLAFRLFEQ</sequence>
<keyword evidence="2" id="KW-1185">Reference proteome</keyword>
<proteinExistence type="predicted"/>
<name>A0A8H5D178_9AGAR</name>
<dbReference type="AlphaFoldDB" id="A0A8H5D178"/>
<dbReference type="EMBL" id="JAACJO010000012">
    <property type="protein sequence ID" value="KAF5351755.1"/>
    <property type="molecule type" value="Genomic_DNA"/>
</dbReference>